<accession>A0A6A7BV92</accession>
<evidence type="ECO:0000256" key="1">
    <source>
        <dbReference type="SAM" id="Phobius"/>
    </source>
</evidence>
<reference evidence="3" key="1">
    <citation type="journal article" date="2020" name="Stud. Mycol.">
        <title>101 Dothideomycetes genomes: a test case for predicting lifestyles and emergence of pathogens.</title>
        <authorList>
            <person name="Haridas S."/>
            <person name="Albert R."/>
            <person name="Binder M."/>
            <person name="Bloem J."/>
            <person name="Labutti K."/>
            <person name="Salamov A."/>
            <person name="Andreopoulos B."/>
            <person name="Baker S."/>
            <person name="Barry K."/>
            <person name="Bills G."/>
            <person name="Bluhm B."/>
            <person name="Cannon C."/>
            <person name="Castanera R."/>
            <person name="Culley D."/>
            <person name="Daum C."/>
            <person name="Ezra D."/>
            <person name="Gonzalez J."/>
            <person name="Henrissat B."/>
            <person name="Kuo A."/>
            <person name="Liang C."/>
            <person name="Lipzen A."/>
            <person name="Lutzoni F."/>
            <person name="Magnuson J."/>
            <person name="Mondo S."/>
            <person name="Nolan M."/>
            <person name="Ohm R."/>
            <person name="Pangilinan J."/>
            <person name="Park H.-J."/>
            <person name="Ramirez L."/>
            <person name="Alfaro M."/>
            <person name="Sun H."/>
            <person name="Tritt A."/>
            <person name="Yoshinaga Y."/>
            <person name="Zwiers L.-H."/>
            <person name="Turgeon B."/>
            <person name="Goodwin S."/>
            <person name="Spatafora J."/>
            <person name="Crous P."/>
            <person name="Grigoriev I."/>
        </authorList>
    </citation>
    <scope>NUCLEOTIDE SEQUENCE</scope>
    <source>
        <strain evidence="3">CBS 480.64</strain>
    </source>
</reference>
<feature type="signal peptide" evidence="2">
    <location>
        <begin position="1"/>
        <end position="16"/>
    </location>
</feature>
<evidence type="ECO:0008006" key="5">
    <source>
        <dbReference type="Google" id="ProtNLM"/>
    </source>
</evidence>
<dbReference type="GO" id="GO:0031501">
    <property type="term" value="C:mannosyltransferase complex"/>
    <property type="evidence" value="ECO:0007669"/>
    <property type="project" value="TreeGrafter"/>
</dbReference>
<keyword evidence="2" id="KW-0732">Signal</keyword>
<keyword evidence="1" id="KW-1133">Transmembrane helix</keyword>
<dbReference type="GO" id="GO:0005789">
    <property type="term" value="C:endoplasmic reticulum membrane"/>
    <property type="evidence" value="ECO:0007669"/>
    <property type="project" value="TreeGrafter"/>
</dbReference>
<feature type="chain" id="PRO_5025628050" description="Protein PBN1" evidence="2">
    <location>
        <begin position="17"/>
        <end position="222"/>
    </location>
</feature>
<dbReference type="OrthoDB" id="3360032at2759"/>
<keyword evidence="4" id="KW-1185">Reference proteome</keyword>
<gene>
    <name evidence="3" type="ORF">K470DRAFT_283155</name>
</gene>
<name>A0A6A7BV92_9PEZI</name>
<dbReference type="PANTHER" id="PTHR28022:SF1">
    <property type="entry name" value="GPI MANNOSYLTRANSFERASE 2 SUBUNIT PGA1"/>
    <property type="match status" value="1"/>
</dbReference>
<sequence length="222" mass="24781">MRFLPILFAYTAVVFANTEKTVFKAPISTVVVDGRPGFEDLRLDTLSPTRSTLRLTVPVVFPTEEHPSGLDSWFLLHGLEPERQYEVRVCWAAVQPTAVTVDTFNISHVFDTPELITSLATFSERQSPKELQQSNIWLAKDYRSSILFLRVQSAADFFTSAKELMQNPPAVEIDIILDPYIANLLPSSTVSIVGFVATLAVAGWVVSGVISKRLHLDKERTD</sequence>
<dbReference type="PANTHER" id="PTHR28022">
    <property type="entry name" value="GPI MANNOSYLTRANSFERASE 2 SUBUNIT PGA1"/>
    <property type="match status" value="1"/>
</dbReference>
<dbReference type="EMBL" id="MU006006">
    <property type="protein sequence ID" value="KAF2858635.1"/>
    <property type="molecule type" value="Genomic_DNA"/>
</dbReference>
<proteinExistence type="predicted"/>
<evidence type="ECO:0000313" key="4">
    <source>
        <dbReference type="Proteomes" id="UP000799421"/>
    </source>
</evidence>
<evidence type="ECO:0000256" key="2">
    <source>
        <dbReference type="SAM" id="SignalP"/>
    </source>
</evidence>
<protein>
    <recommendedName>
        <fullName evidence="5">Protein PBN1</fullName>
    </recommendedName>
</protein>
<keyword evidence="1" id="KW-0812">Transmembrane</keyword>
<dbReference type="Proteomes" id="UP000799421">
    <property type="component" value="Unassembled WGS sequence"/>
</dbReference>
<dbReference type="Pfam" id="PF10333">
    <property type="entry name" value="Pga1"/>
    <property type="match status" value="1"/>
</dbReference>
<evidence type="ECO:0000313" key="3">
    <source>
        <dbReference type="EMBL" id="KAF2858635.1"/>
    </source>
</evidence>
<organism evidence="3 4">
    <name type="scientific">Piedraia hortae CBS 480.64</name>
    <dbReference type="NCBI Taxonomy" id="1314780"/>
    <lineage>
        <taxon>Eukaryota</taxon>
        <taxon>Fungi</taxon>
        <taxon>Dikarya</taxon>
        <taxon>Ascomycota</taxon>
        <taxon>Pezizomycotina</taxon>
        <taxon>Dothideomycetes</taxon>
        <taxon>Dothideomycetidae</taxon>
        <taxon>Capnodiales</taxon>
        <taxon>Piedraiaceae</taxon>
        <taxon>Piedraia</taxon>
    </lineage>
</organism>
<dbReference type="GO" id="GO:0006506">
    <property type="term" value="P:GPI anchor biosynthetic process"/>
    <property type="evidence" value="ECO:0007669"/>
    <property type="project" value="TreeGrafter"/>
</dbReference>
<dbReference type="AlphaFoldDB" id="A0A6A7BV92"/>
<dbReference type="InterPro" id="IPR019433">
    <property type="entry name" value="GPI_ManTrfase_II_coact_Pga1"/>
</dbReference>
<dbReference type="GO" id="GO:0000030">
    <property type="term" value="F:mannosyltransferase activity"/>
    <property type="evidence" value="ECO:0007669"/>
    <property type="project" value="TreeGrafter"/>
</dbReference>
<keyword evidence="1" id="KW-0472">Membrane</keyword>
<feature type="transmembrane region" description="Helical" evidence="1">
    <location>
        <begin position="190"/>
        <end position="210"/>
    </location>
</feature>